<evidence type="ECO:0000256" key="2">
    <source>
        <dbReference type="ARBA" id="ARBA00022980"/>
    </source>
</evidence>
<proteinExistence type="inferred from homology"/>
<accession>A0A2T0FDT1</accession>
<dbReference type="InterPro" id="IPR000911">
    <property type="entry name" value="Ribosomal_uL11"/>
</dbReference>
<dbReference type="InterPro" id="IPR036796">
    <property type="entry name" value="Ribosomal_uL11_N_sf"/>
</dbReference>
<evidence type="ECO:0000313" key="8">
    <source>
        <dbReference type="EMBL" id="PRT53164.1"/>
    </source>
</evidence>
<gene>
    <name evidence="8" type="ORF">B9G98_00784</name>
</gene>
<dbReference type="FunFam" id="1.10.10.250:FF:000003">
    <property type="entry name" value="Mitochondrial ribosomal protein L11"/>
    <property type="match status" value="1"/>
</dbReference>
<sequence length="145" mass="15474">MAKPKNLNHLVKLIVGAGQASPQPPVGPALGSKGVKAIDFCKDFNARTAHYIPGVPIPCKVTVRPDRSFVYEMKSPPTTWLLVQAAGVEKGAPDGKTTVGTISLKHVYEIAKIKKTDDKHKEKHLESIVKSILGTAKSCGIAVVP</sequence>
<dbReference type="PANTHER" id="PTHR11661:SF1">
    <property type="entry name" value="LARGE RIBOSOMAL SUBUNIT PROTEIN UL11M"/>
    <property type="match status" value="1"/>
</dbReference>
<dbReference type="GO" id="GO:0003735">
    <property type="term" value="F:structural constituent of ribosome"/>
    <property type="evidence" value="ECO:0007669"/>
    <property type="project" value="InterPro"/>
</dbReference>
<dbReference type="Pfam" id="PF00298">
    <property type="entry name" value="Ribosomal_L11"/>
    <property type="match status" value="1"/>
</dbReference>
<keyword evidence="3 5" id="KW-0687">Ribonucleoprotein</keyword>
<evidence type="ECO:0000313" key="9">
    <source>
        <dbReference type="Proteomes" id="UP000238350"/>
    </source>
</evidence>
<dbReference type="GO" id="GO:0005762">
    <property type="term" value="C:mitochondrial large ribosomal subunit"/>
    <property type="evidence" value="ECO:0007669"/>
    <property type="project" value="TreeGrafter"/>
</dbReference>
<organism evidence="8 9">
    <name type="scientific">Wickerhamiella sorbophila</name>
    <dbReference type="NCBI Taxonomy" id="45607"/>
    <lineage>
        <taxon>Eukaryota</taxon>
        <taxon>Fungi</taxon>
        <taxon>Dikarya</taxon>
        <taxon>Ascomycota</taxon>
        <taxon>Saccharomycotina</taxon>
        <taxon>Dipodascomycetes</taxon>
        <taxon>Dipodascales</taxon>
        <taxon>Trichomonascaceae</taxon>
        <taxon>Wickerhamiella</taxon>
    </lineage>
</organism>
<protein>
    <recommendedName>
        <fullName evidence="4">Large ribosomal subunit protein uL11m</fullName>
    </recommendedName>
</protein>
<evidence type="ECO:0000256" key="4">
    <source>
        <dbReference type="ARBA" id="ARBA00040104"/>
    </source>
</evidence>
<dbReference type="InterPro" id="IPR020783">
    <property type="entry name" value="Ribosomal_uL11_C"/>
</dbReference>
<evidence type="ECO:0000256" key="1">
    <source>
        <dbReference type="ARBA" id="ARBA00010537"/>
    </source>
</evidence>
<dbReference type="SUPFAM" id="SSF46906">
    <property type="entry name" value="Ribosomal protein L11, C-terminal domain"/>
    <property type="match status" value="1"/>
</dbReference>
<name>A0A2T0FDT1_9ASCO</name>
<keyword evidence="9" id="KW-1185">Reference proteome</keyword>
<dbReference type="HAMAP" id="MF_00736">
    <property type="entry name" value="Ribosomal_uL11"/>
    <property type="match status" value="1"/>
</dbReference>
<dbReference type="Proteomes" id="UP000238350">
    <property type="component" value="Unassembled WGS sequence"/>
</dbReference>
<comment type="similarity">
    <text evidence="1 5">Belongs to the universal ribosomal protein uL11 family.</text>
</comment>
<dbReference type="SMART" id="SM00649">
    <property type="entry name" value="RL11"/>
    <property type="match status" value="1"/>
</dbReference>
<dbReference type="GO" id="GO:0070180">
    <property type="term" value="F:large ribosomal subunit rRNA binding"/>
    <property type="evidence" value="ECO:0007669"/>
    <property type="project" value="TreeGrafter"/>
</dbReference>
<dbReference type="InterPro" id="IPR036769">
    <property type="entry name" value="Ribosomal_uL11_C_sf"/>
</dbReference>
<dbReference type="GO" id="GO:0006412">
    <property type="term" value="P:translation"/>
    <property type="evidence" value="ECO:0007669"/>
    <property type="project" value="InterPro"/>
</dbReference>
<evidence type="ECO:0000256" key="3">
    <source>
        <dbReference type="ARBA" id="ARBA00023274"/>
    </source>
</evidence>
<dbReference type="STRING" id="45607.A0A2T0FDT1"/>
<dbReference type="AlphaFoldDB" id="A0A2T0FDT1"/>
<feature type="domain" description="Large ribosomal subunit protein uL11 C-terminal" evidence="6">
    <location>
        <begin position="74"/>
        <end position="143"/>
    </location>
</feature>
<dbReference type="Gene3D" id="3.30.1550.10">
    <property type="entry name" value="Ribosomal protein L11/L12, N-terminal domain"/>
    <property type="match status" value="1"/>
</dbReference>
<evidence type="ECO:0000259" key="7">
    <source>
        <dbReference type="Pfam" id="PF03946"/>
    </source>
</evidence>
<dbReference type="GeneID" id="36514533"/>
<dbReference type="CDD" id="cd00349">
    <property type="entry name" value="Ribosomal_L11"/>
    <property type="match status" value="1"/>
</dbReference>
<dbReference type="Pfam" id="PF03946">
    <property type="entry name" value="Ribosomal_L11_N"/>
    <property type="match status" value="1"/>
</dbReference>
<comment type="caution">
    <text evidence="8">The sequence shown here is derived from an EMBL/GenBank/DDBJ whole genome shotgun (WGS) entry which is preliminary data.</text>
</comment>
<dbReference type="OrthoDB" id="1091498at2759"/>
<dbReference type="InterPro" id="IPR006519">
    <property type="entry name" value="Ribosomal_uL11_bac-typ"/>
</dbReference>
<dbReference type="InterPro" id="IPR020784">
    <property type="entry name" value="Ribosomal_uL11_N"/>
</dbReference>
<evidence type="ECO:0000259" key="6">
    <source>
        <dbReference type="Pfam" id="PF00298"/>
    </source>
</evidence>
<reference evidence="8 9" key="1">
    <citation type="submission" date="2017-04" db="EMBL/GenBank/DDBJ databases">
        <title>Genome sequencing of [Candida] sorbophila.</title>
        <authorList>
            <person name="Ahn J.O."/>
        </authorList>
    </citation>
    <scope>NUCLEOTIDE SEQUENCE [LARGE SCALE GENOMIC DNA]</scope>
    <source>
        <strain evidence="8 9">DS02</strain>
    </source>
</reference>
<dbReference type="RefSeq" id="XP_024663110.1">
    <property type="nucleotide sequence ID" value="XM_024807342.1"/>
</dbReference>
<dbReference type="FunFam" id="3.30.1550.10:FF:000004">
    <property type="entry name" value="Mitochondrial 54S ribosomal protein YmL19"/>
    <property type="match status" value="1"/>
</dbReference>
<dbReference type="Gene3D" id="1.10.10.250">
    <property type="entry name" value="Ribosomal protein L11, C-terminal domain"/>
    <property type="match status" value="1"/>
</dbReference>
<dbReference type="EMBL" id="NDIQ01000001">
    <property type="protein sequence ID" value="PRT53164.1"/>
    <property type="molecule type" value="Genomic_DNA"/>
</dbReference>
<feature type="domain" description="Large ribosomal subunit protein uL11 N-terminal" evidence="7">
    <location>
        <begin position="11"/>
        <end position="69"/>
    </location>
</feature>
<keyword evidence="2 5" id="KW-0689">Ribosomal protein</keyword>
<dbReference type="PANTHER" id="PTHR11661">
    <property type="entry name" value="60S RIBOSOMAL PROTEIN L12"/>
    <property type="match status" value="1"/>
</dbReference>
<dbReference type="SUPFAM" id="SSF54747">
    <property type="entry name" value="Ribosomal L11/L12e N-terminal domain"/>
    <property type="match status" value="1"/>
</dbReference>
<dbReference type="NCBIfam" id="TIGR01632">
    <property type="entry name" value="L11_bact"/>
    <property type="match status" value="1"/>
</dbReference>
<evidence type="ECO:0000256" key="5">
    <source>
        <dbReference type="RuleBase" id="RU003978"/>
    </source>
</evidence>